<evidence type="ECO:0000313" key="10">
    <source>
        <dbReference type="EMBL" id="KAH8375512.1"/>
    </source>
</evidence>
<keyword evidence="11" id="KW-1185">Reference proteome</keyword>
<evidence type="ECO:0000256" key="6">
    <source>
        <dbReference type="ARBA" id="ARBA00022833"/>
    </source>
</evidence>
<feature type="domain" description="LITAF" evidence="9">
    <location>
        <begin position="1"/>
        <end position="77"/>
    </location>
</feature>
<feature type="transmembrane region" description="Helical" evidence="8">
    <location>
        <begin position="35"/>
        <end position="53"/>
    </location>
</feature>
<comment type="caution">
    <text evidence="10">The sequence shown here is derived from an EMBL/GenBank/DDBJ whole genome shotgun (WGS) entry which is preliminary data.</text>
</comment>
<dbReference type="PANTHER" id="PTHR23292:SF14">
    <property type="entry name" value="FI16615P1-RELATED"/>
    <property type="match status" value="1"/>
</dbReference>
<evidence type="ECO:0000256" key="5">
    <source>
        <dbReference type="ARBA" id="ARBA00022723"/>
    </source>
</evidence>
<reference evidence="10" key="1">
    <citation type="journal article" date="2021" name="Mol. Ecol. Resour.">
        <title>Phylogenomic analyses of the genus Drosophila reveals genomic signals of climate adaptation.</title>
        <authorList>
            <person name="Li F."/>
            <person name="Rane R.V."/>
            <person name="Luria V."/>
            <person name="Xiong Z."/>
            <person name="Chen J."/>
            <person name="Li Z."/>
            <person name="Catullo R.A."/>
            <person name="Griffin P.C."/>
            <person name="Schiffer M."/>
            <person name="Pearce S."/>
            <person name="Lee S.F."/>
            <person name="McElroy K."/>
            <person name="Stocker A."/>
            <person name="Shirriffs J."/>
            <person name="Cockerell F."/>
            <person name="Coppin C."/>
            <person name="Sgro C.M."/>
            <person name="Karger A."/>
            <person name="Cain J.W."/>
            <person name="Weber J.A."/>
            <person name="Santpere G."/>
            <person name="Kirschner M.W."/>
            <person name="Hoffmann A.A."/>
            <person name="Oakeshott J.G."/>
            <person name="Zhang G."/>
        </authorList>
    </citation>
    <scope>NUCLEOTIDE SEQUENCE</scope>
    <source>
        <strain evidence="10">BGI-SZ-2011g</strain>
    </source>
</reference>
<accession>A0AAD4K583</accession>
<comment type="subcellular location">
    <subcellularLocation>
        <location evidence="2">Endosome membrane</location>
        <topology evidence="2">Peripheral membrane protein</topology>
    </subcellularLocation>
    <subcellularLocation>
        <location evidence="1">Late endosome membrane</location>
    </subcellularLocation>
    <subcellularLocation>
        <location evidence="3">Lysosome membrane</location>
        <topology evidence="3">Peripheral membrane protein</topology>
        <orientation evidence="3">Cytoplasmic side</orientation>
    </subcellularLocation>
</comment>
<gene>
    <name evidence="10" type="ORF">KR093_001996</name>
</gene>
<keyword evidence="8" id="KW-0812">Transmembrane</keyword>
<evidence type="ECO:0000256" key="7">
    <source>
        <dbReference type="ARBA" id="ARBA00023136"/>
    </source>
</evidence>
<evidence type="ECO:0000256" key="8">
    <source>
        <dbReference type="SAM" id="Phobius"/>
    </source>
</evidence>
<evidence type="ECO:0000259" key="9">
    <source>
        <dbReference type="PROSITE" id="PS51837"/>
    </source>
</evidence>
<keyword evidence="8" id="KW-1133">Transmembrane helix</keyword>
<keyword evidence="7 8" id="KW-0472">Membrane</keyword>
<proteinExistence type="inferred from homology"/>
<dbReference type="EMBL" id="JAJJHW010001485">
    <property type="protein sequence ID" value="KAH8375512.1"/>
    <property type="molecule type" value="Genomic_DNA"/>
</dbReference>
<dbReference type="Pfam" id="PF10601">
    <property type="entry name" value="zf-LITAF-like"/>
    <property type="match status" value="1"/>
</dbReference>
<dbReference type="GO" id="GO:0008270">
    <property type="term" value="F:zinc ion binding"/>
    <property type="evidence" value="ECO:0007669"/>
    <property type="project" value="TreeGrafter"/>
</dbReference>
<sequence>CKMNVGPESTRVVCPNCHLEVMTTTEAKASTRTHVIAILMCTFCCWICAPLLYCTDCTRNIDHSCPSCNDYIGTYDF</sequence>
<dbReference type="Proteomes" id="UP001200034">
    <property type="component" value="Unassembled WGS sequence"/>
</dbReference>
<dbReference type="PANTHER" id="PTHR23292">
    <property type="entry name" value="LIPOPOLYSACCHARIDE-INDUCED TUMOR NECROSIS FACTOR-ALPHA FACTOR"/>
    <property type="match status" value="1"/>
</dbReference>
<dbReference type="SMART" id="SM00714">
    <property type="entry name" value="LITAF"/>
    <property type="match status" value="1"/>
</dbReference>
<dbReference type="InterPro" id="IPR037519">
    <property type="entry name" value="LITAF_fam"/>
</dbReference>
<protein>
    <recommendedName>
        <fullName evidence="9">LITAF domain-containing protein</fullName>
    </recommendedName>
</protein>
<evidence type="ECO:0000256" key="2">
    <source>
        <dbReference type="ARBA" id="ARBA00004481"/>
    </source>
</evidence>
<dbReference type="GO" id="GO:0005765">
    <property type="term" value="C:lysosomal membrane"/>
    <property type="evidence" value="ECO:0007669"/>
    <property type="project" value="UniProtKB-SubCell"/>
</dbReference>
<dbReference type="PROSITE" id="PS51837">
    <property type="entry name" value="LITAF"/>
    <property type="match status" value="1"/>
</dbReference>
<organism evidence="10 11">
    <name type="scientific">Drosophila rubida</name>
    <dbReference type="NCBI Taxonomy" id="30044"/>
    <lineage>
        <taxon>Eukaryota</taxon>
        <taxon>Metazoa</taxon>
        <taxon>Ecdysozoa</taxon>
        <taxon>Arthropoda</taxon>
        <taxon>Hexapoda</taxon>
        <taxon>Insecta</taxon>
        <taxon>Pterygota</taxon>
        <taxon>Neoptera</taxon>
        <taxon>Endopterygota</taxon>
        <taxon>Diptera</taxon>
        <taxon>Brachycera</taxon>
        <taxon>Muscomorpha</taxon>
        <taxon>Ephydroidea</taxon>
        <taxon>Drosophilidae</taxon>
        <taxon>Drosophila</taxon>
    </lineage>
</organism>
<evidence type="ECO:0000313" key="11">
    <source>
        <dbReference type="Proteomes" id="UP001200034"/>
    </source>
</evidence>
<evidence type="ECO:0000256" key="1">
    <source>
        <dbReference type="ARBA" id="ARBA00004414"/>
    </source>
</evidence>
<feature type="non-terminal residue" evidence="10">
    <location>
        <position position="77"/>
    </location>
</feature>
<dbReference type="GO" id="GO:0031902">
    <property type="term" value="C:late endosome membrane"/>
    <property type="evidence" value="ECO:0007669"/>
    <property type="project" value="UniProtKB-SubCell"/>
</dbReference>
<dbReference type="InterPro" id="IPR006629">
    <property type="entry name" value="LITAF"/>
</dbReference>
<evidence type="ECO:0000256" key="3">
    <source>
        <dbReference type="ARBA" id="ARBA00004630"/>
    </source>
</evidence>
<comment type="similarity">
    <text evidence="4">Belongs to the CDIP1/LITAF family.</text>
</comment>
<name>A0AAD4K583_9MUSC</name>
<feature type="non-terminal residue" evidence="10">
    <location>
        <position position="1"/>
    </location>
</feature>
<dbReference type="AlphaFoldDB" id="A0AAD4K583"/>
<evidence type="ECO:0000256" key="4">
    <source>
        <dbReference type="ARBA" id="ARBA00005975"/>
    </source>
</evidence>
<keyword evidence="5" id="KW-0479">Metal-binding</keyword>
<keyword evidence="6" id="KW-0862">Zinc</keyword>